<comment type="caution">
    <text evidence="1">The sequence shown here is derived from an EMBL/GenBank/DDBJ whole genome shotgun (WGS) entry which is preliminary data.</text>
</comment>
<sequence length="73" mass="8087">MSPLIVPFPVLQRVCAPEGPPPRLSTVRRWAEREGIRYKYDGRGGIWTTVDALNAALGITQLPTEISSPEELI</sequence>
<dbReference type="AlphaFoldDB" id="A0A3N4V4J9"/>
<protein>
    <submittedName>
        <fullName evidence="1">Uncharacterized protein</fullName>
    </submittedName>
</protein>
<dbReference type="RefSeq" id="WP_170167648.1">
    <property type="nucleotide sequence ID" value="NZ_RKQN01000008.1"/>
</dbReference>
<accession>A0A3N4V4J9</accession>
<organism evidence="1 2">
    <name type="scientific">Vulcaniibacterium tengchongense</name>
    <dbReference type="NCBI Taxonomy" id="1273429"/>
    <lineage>
        <taxon>Bacteria</taxon>
        <taxon>Pseudomonadati</taxon>
        <taxon>Pseudomonadota</taxon>
        <taxon>Gammaproteobacteria</taxon>
        <taxon>Lysobacterales</taxon>
        <taxon>Lysobacteraceae</taxon>
        <taxon>Vulcaniibacterium</taxon>
    </lineage>
</organism>
<evidence type="ECO:0000313" key="2">
    <source>
        <dbReference type="Proteomes" id="UP000269708"/>
    </source>
</evidence>
<gene>
    <name evidence="1" type="ORF">EDC50_3190</name>
</gene>
<dbReference type="EMBL" id="RKQN01000008">
    <property type="protein sequence ID" value="RPE74661.1"/>
    <property type="molecule type" value="Genomic_DNA"/>
</dbReference>
<evidence type="ECO:0000313" key="1">
    <source>
        <dbReference type="EMBL" id="RPE74661.1"/>
    </source>
</evidence>
<name>A0A3N4V4J9_9GAMM</name>
<proteinExistence type="predicted"/>
<dbReference type="Proteomes" id="UP000269708">
    <property type="component" value="Unassembled WGS sequence"/>
</dbReference>
<reference evidence="1 2" key="1">
    <citation type="submission" date="2018-11" db="EMBL/GenBank/DDBJ databases">
        <title>Genomic Encyclopedia of Type Strains, Phase IV (KMG-IV): sequencing the most valuable type-strain genomes for metagenomic binning, comparative biology and taxonomic classification.</title>
        <authorList>
            <person name="Goeker M."/>
        </authorList>
    </citation>
    <scope>NUCLEOTIDE SEQUENCE [LARGE SCALE GENOMIC DNA]</scope>
    <source>
        <strain evidence="1 2">DSM 25623</strain>
    </source>
</reference>
<keyword evidence="2" id="KW-1185">Reference proteome</keyword>